<keyword evidence="1" id="KW-0472">Membrane</keyword>
<feature type="transmembrane region" description="Helical" evidence="1">
    <location>
        <begin position="12"/>
        <end position="36"/>
    </location>
</feature>
<dbReference type="STRING" id="1401.BK123_01610"/>
<proteinExistence type="predicted"/>
<dbReference type="InterPro" id="IPR009229">
    <property type="entry name" value="AgrD"/>
</dbReference>
<keyword evidence="1" id="KW-1133">Transmembrane helix</keyword>
<accession>A0A1R1B8F1</accession>
<evidence type="ECO:0008006" key="4">
    <source>
        <dbReference type="Google" id="ProtNLM"/>
    </source>
</evidence>
<dbReference type="OrthoDB" id="2640970at2"/>
<keyword evidence="1" id="KW-0812">Transmembrane</keyword>
<organism evidence="2 3">
    <name type="scientific">Paenibacillus lautus</name>
    <name type="common">Bacillus lautus</name>
    <dbReference type="NCBI Taxonomy" id="1401"/>
    <lineage>
        <taxon>Bacteria</taxon>
        <taxon>Bacillati</taxon>
        <taxon>Bacillota</taxon>
        <taxon>Bacilli</taxon>
        <taxon>Bacillales</taxon>
        <taxon>Paenibacillaceae</taxon>
        <taxon>Paenibacillus</taxon>
    </lineage>
</organism>
<dbReference type="NCBIfam" id="TIGR04223">
    <property type="entry name" value="quorum_AgrD"/>
    <property type="match status" value="1"/>
</dbReference>
<evidence type="ECO:0000256" key="1">
    <source>
        <dbReference type="SAM" id="Phobius"/>
    </source>
</evidence>
<evidence type="ECO:0000313" key="2">
    <source>
        <dbReference type="EMBL" id="OME96318.1"/>
    </source>
</evidence>
<protein>
    <recommendedName>
        <fullName evidence="4">Cyclic lactone autoinducer peptide</fullName>
    </recommendedName>
</protein>
<dbReference type="Proteomes" id="UP000187074">
    <property type="component" value="Unassembled WGS sequence"/>
</dbReference>
<dbReference type="AlphaFoldDB" id="A0A1R1B8F1"/>
<dbReference type="RefSeq" id="WP_076320688.1">
    <property type="nucleotide sequence ID" value="NZ_MRTF01000001.1"/>
</dbReference>
<evidence type="ECO:0000313" key="3">
    <source>
        <dbReference type="Proteomes" id="UP000187074"/>
    </source>
</evidence>
<sequence>MLWTHKIKHQLFSFIASALTMVAVFVVNTASPVFVYSGETPEELLK</sequence>
<dbReference type="EMBL" id="MRTF01000001">
    <property type="protein sequence ID" value="OME96318.1"/>
    <property type="molecule type" value="Genomic_DNA"/>
</dbReference>
<comment type="caution">
    <text evidence="2">The sequence shown here is derived from an EMBL/GenBank/DDBJ whole genome shotgun (WGS) entry which is preliminary data.</text>
</comment>
<gene>
    <name evidence="2" type="ORF">BK123_01610</name>
</gene>
<name>A0A1R1B8F1_PAELA</name>
<reference evidence="2 3" key="1">
    <citation type="submission" date="2016-11" db="EMBL/GenBank/DDBJ databases">
        <title>Paenibacillus species isolates.</title>
        <authorList>
            <person name="Beno S.M."/>
        </authorList>
    </citation>
    <scope>NUCLEOTIDE SEQUENCE [LARGE SCALE GENOMIC DNA]</scope>
    <source>
        <strain evidence="2 3">FSL F4-0100</strain>
    </source>
</reference>